<dbReference type="GO" id="GO:0016020">
    <property type="term" value="C:membrane"/>
    <property type="evidence" value="ECO:0007669"/>
    <property type="project" value="UniProtKB-SubCell"/>
</dbReference>
<dbReference type="PANTHER" id="PTHR47974:SF9">
    <property type="entry name" value="RECEPTOR-LIKE SERINE_THREONINE-PROTEIN KINASE"/>
    <property type="match status" value="1"/>
</dbReference>
<evidence type="ECO:0000256" key="6">
    <source>
        <dbReference type="ARBA" id="ARBA00022777"/>
    </source>
</evidence>
<dbReference type="InterPro" id="IPR008271">
    <property type="entry name" value="Ser/Thr_kinase_AS"/>
</dbReference>
<evidence type="ECO:0000256" key="10">
    <source>
        <dbReference type="PROSITE-ProRule" id="PRU10141"/>
    </source>
</evidence>
<evidence type="ECO:0000256" key="12">
    <source>
        <dbReference type="SAM" id="Phobius"/>
    </source>
</evidence>
<evidence type="ECO:0000256" key="4">
    <source>
        <dbReference type="ARBA" id="ARBA00022729"/>
    </source>
</evidence>
<dbReference type="FunFam" id="3.30.200.20:FF:000483">
    <property type="entry name" value="Putative receptor-like protein kinase"/>
    <property type="match status" value="1"/>
</dbReference>
<dbReference type="InterPro" id="IPR011009">
    <property type="entry name" value="Kinase-like_dom_sf"/>
</dbReference>
<dbReference type="Gene3D" id="3.30.200.20">
    <property type="entry name" value="Phosphorylase Kinase, domain 1"/>
    <property type="match status" value="1"/>
</dbReference>
<evidence type="ECO:0000313" key="14">
    <source>
        <dbReference type="EMBL" id="KAK9697786.1"/>
    </source>
</evidence>
<evidence type="ECO:0000256" key="11">
    <source>
        <dbReference type="RuleBase" id="RU000304"/>
    </source>
</evidence>
<evidence type="ECO:0000256" key="8">
    <source>
        <dbReference type="ARBA" id="ARBA00022989"/>
    </source>
</evidence>
<dbReference type="FunFam" id="1.10.510.10:FF:000537">
    <property type="entry name" value="Putative receptor-like protein kinase"/>
    <property type="match status" value="1"/>
</dbReference>
<keyword evidence="7 10" id="KW-0067">ATP-binding</keyword>
<keyword evidence="3 12" id="KW-0812">Transmembrane</keyword>
<evidence type="ECO:0000256" key="7">
    <source>
        <dbReference type="ARBA" id="ARBA00022840"/>
    </source>
</evidence>
<dbReference type="AlphaFoldDB" id="A0AAW1J4Z6"/>
<keyword evidence="11" id="KW-0723">Serine/threonine-protein kinase</keyword>
<keyword evidence="6" id="KW-0418">Kinase</keyword>
<dbReference type="InterPro" id="IPR017441">
    <property type="entry name" value="Protein_kinase_ATP_BS"/>
</dbReference>
<dbReference type="PANTHER" id="PTHR47974">
    <property type="entry name" value="OS07G0415500 PROTEIN"/>
    <property type="match status" value="1"/>
</dbReference>
<reference evidence="14" key="1">
    <citation type="submission" date="2024-03" db="EMBL/GenBank/DDBJ databases">
        <title>WGS assembly of Saponaria officinalis var. Norfolk2.</title>
        <authorList>
            <person name="Jenkins J."/>
            <person name="Shu S."/>
            <person name="Grimwood J."/>
            <person name="Barry K."/>
            <person name="Goodstein D."/>
            <person name="Schmutz J."/>
            <person name="Leebens-Mack J."/>
            <person name="Osbourn A."/>
        </authorList>
    </citation>
    <scope>NUCLEOTIDE SEQUENCE [LARGE SCALE GENOMIC DNA]</scope>
    <source>
        <strain evidence="14">JIC</strain>
    </source>
</reference>
<feature type="transmembrane region" description="Helical" evidence="12">
    <location>
        <begin position="34"/>
        <end position="53"/>
    </location>
</feature>
<feature type="domain" description="Protein kinase" evidence="13">
    <location>
        <begin position="102"/>
        <end position="391"/>
    </location>
</feature>
<evidence type="ECO:0000259" key="13">
    <source>
        <dbReference type="PROSITE" id="PS50011"/>
    </source>
</evidence>
<name>A0AAW1J4Z6_SAPOF</name>
<accession>A0AAW1J4Z6</accession>
<dbReference type="Gene3D" id="1.10.510.10">
    <property type="entry name" value="Transferase(Phosphotransferase) domain 1"/>
    <property type="match status" value="1"/>
</dbReference>
<dbReference type="PROSITE" id="PS00108">
    <property type="entry name" value="PROTEIN_KINASE_ST"/>
    <property type="match status" value="1"/>
</dbReference>
<dbReference type="GO" id="GO:0005524">
    <property type="term" value="F:ATP binding"/>
    <property type="evidence" value="ECO:0007669"/>
    <property type="project" value="UniProtKB-UniRule"/>
</dbReference>
<evidence type="ECO:0000256" key="2">
    <source>
        <dbReference type="ARBA" id="ARBA00022679"/>
    </source>
</evidence>
<protein>
    <recommendedName>
        <fullName evidence="13">Protein kinase domain-containing protein</fullName>
    </recommendedName>
</protein>
<comment type="subcellular location">
    <subcellularLocation>
        <location evidence="1">Membrane</location>
        <topology evidence="1">Single-pass membrane protein</topology>
    </subcellularLocation>
</comment>
<evidence type="ECO:0000256" key="9">
    <source>
        <dbReference type="ARBA" id="ARBA00023136"/>
    </source>
</evidence>
<comment type="similarity">
    <text evidence="11">Belongs to the protein kinase superfamily.</text>
</comment>
<keyword evidence="5 10" id="KW-0547">Nucleotide-binding</keyword>
<keyword evidence="4" id="KW-0732">Signal</keyword>
<dbReference type="SMART" id="SM00220">
    <property type="entry name" value="S_TKc"/>
    <property type="match status" value="1"/>
</dbReference>
<evidence type="ECO:0000256" key="3">
    <source>
        <dbReference type="ARBA" id="ARBA00022692"/>
    </source>
</evidence>
<dbReference type="EMBL" id="JBDFQZ010000008">
    <property type="protein sequence ID" value="KAK9697786.1"/>
    <property type="molecule type" value="Genomic_DNA"/>
</dbReference>
<dbReference type="PROSITE" id="PS50011">
    <property type="entry name" value="PROTEIN_KINASE_DOM"/>
    <property type="match status" value="1"/>
</dbReference>
<evidence type="ECO:0000256" key="5">
    <source>
        <dbReference type="ARBA" id="ARBA00022741"/>
    </source>
</evidence>
<keyword evidence="15" id="KW-1185">Reference proteome</keyword>
<organism evidence="14 15">
    <name type="scientific">Saponaria officinalis</name>
    <name type="common">Common soapwort</name>
    <name type="synonym">Lychnis saponaria</name>
    <dbReference type="NCBI Taxonomy" id="3572"/>
    <lineage>
        <taxon>Eukaryota</taxon>
        <taxon>Viridiplantae</taxon>
        <taxon>Streptophyta</taxon>
        <taxon>Embryophyta</taxon>
        <taxon>Tracheophyta</taxon>
        <taxon>Spermatophyta</taxon>
        <taxon>Magnoliopsida</taxon>
        <taxon>eudicotyledons</taxon>
        <taxon>Gunneridae</taxon>
        <taxon>Pentapetalae</taxon>
        <taxon>Caryophyllales</taxon>
        <taxon>Caryophyllaceae</taxon>
        <taxon>Caryophylleae</taxon>
        <taxon>Saponaria</taxon>
    </lineage>
</organism>
<feature type="transmembrane region" description="Helical" evidence="12">
    <location>
        <begin position="7"/>
        <end position="28"/>
    </location>
</feature>
<proteinExistence type="inferred from homology"/>
<gene>
    <name evidence="14" type="ORF">RND81_08G061300</name>
</gene>
<feature type="binding site" evidence="10">
    <location>
        <position position="130"/>
    </location>
    <ligand>
        <name>ATP</name>
        <dbReference type="ChEBI" id="CHEBI:30616"/>
    </ligand>
</feature>
<dbReference type="GO" id="GO:0004674">
    <property type="term" value="F:protein serine/threonine kinase activity"/>
    <property type="evidence" value="ECO:0007669"/>
    <property type="project" value="UniProtKB-KW"/>
</dbReference>
<comment type="caution">
    <text evidence="14">The sequence shown here is derived from an EMBL/GenBank/DDBJ whole genome shotgun (WGS) entry which is preliminary data.</text>
</comment>
<dbReference type="SUPFAM" id="SSF56112">
    <property type="entry name" value="Protein kinase-like (PK-like)"/>
    <property type="match status" value="1"/>
</dbReference>
<sequence length="449" mass="50428">MDDKRSKILAFILVVTLITLITVSSLYLGPSWEFFCVFGTCLTVIFAVFIWLIRRRNKDSCLLPQITKHVMSRELSVPCSFLRKVAGVPTKFRQKELELATDNFNALIGRGASGSVFKGILSDGTCVAVKRIEGQERGEKEFLSEVAAIGSIQHINLVRLYGYCVVPSGPRFLVYEFIQKGSLDGWIFPRRDRRNRPGGCLPWHLRCSVAIDVAKALSYLHHDCRSRILHLDVKPENILLDDSYRAVVSDFGLAKLMGRDESRIVTNIRGTKGYLAPEWLLENGISGKSDVYSFGMVLLEMIGGKRNVRVIDDSKDRSLRKYEYFPKTVVEKMRAGKLMSVLDPRLLDGKRVDEGQVRKMVYIALWCIQEKVRRRPTMAQVVDMLEGHLRVDEPPETEMIIVDLLSIGTEKVAGKSRMKATGVYLSDVNSKVSANAGSSSLDSTVLSGR</sequence>
<keyword evidence="2" id="KW-0808">Transferase</keyword>
<keyword evidence="9 12" id="KW-0472">Membrane</keyword>
<keyword evidence="8 12" id="KW-1133">Transmembrane helix</keyword>
<dbReference type="PROSITE" id="PS00107">
    <property type="entry name" value="PROTEIN_KINASE_ATP"/>
    <property type="match status" value="1"/>
</dbReference>
<evidence type="ECO:0000256" key="1">
    <source>
        <dbReference type="ARBA" id="ARBA00004167"/>
    </source>
</evidence>
<dbReference type="InterPro" id="IPR000719">
    <property type="entry name" value="Prot_kinase_dom"/>
</dbReference>
<dbReference type="Proteomes" id="UP001443914">
    <property type="component" value="Unassembled WGS sequence"/>
</dbReference>
<dbReference type="Pfam" id="PF00069">
    <property type="entry name" value="Pkinase"/>
    <property type="match status" value="1"/>
</dbReference>
<evidence type="ECO:0000313" key="15">
    <source>
        <dbReference type="Proteomes" id="UP001443914"/>
    </source>
</evidence>